<name>A0A2S5JFD8_9RHOB</name>
<feature type="transmembrane region" description="Helical" evidence="5">
    <location>
        <begin position="191"/>
        <end position="217"/>
    </location>
</feature>
<sequence>MILADFLKALGQLGDRHFLKILGLGVALSLALLVVCYVGLVQGLDWLLPDALVLPWFGEITWIDSLISWGSLLLMLVLSVFLMVPAASMFTGLFLDTVADAVEARHYPHLPPASQVGVMDGLIDSINFFGVLAAVNVVALLLYLLVGPLAPLLFWAVNGYLLGREYFQVAAMRRLGRKGARELRKRHAGQIWLAGILMAAPLSIPLVNLVIPVLGAATFTHLFHRLNGTVRYAPDPADKKSARA</sequence>
<keyword evidence="7" id="KW-1185">Reference proteome</keyword>
<evidence type="ECO:0000256" key="3">
    <source>
        <dbReference type="ARBA" id="ARBA00022989"/>
    </source>
</evidence>
<comment type="subcellular location">
    <subcellularLocation>
        <location evidence="1">Membrane</location>
        <topology evidence="1">Multi-pass membrane protein</topology>
    </subcellularLocation>
</comment>
<keyword evidence="4 5" id="KW-0472">Membrane</keyword>
<evidence type="ECO:0000256" key="5">
    <source>
        <dbReference type="SAM" id="Phobius"/>
    </source>
</evidence>
<evidence type="ECO:0000256" key="2">
    <source>
        <dbReference type="ARBA" id="ARBA00022692"/>
    </source>
</evidence>
<feature type="transmembrane region" description="Helical" evidence="5">
    <location>
        <begin position="21"/>
        <end position="40"/>
    </location>
</feature>
<accession>A0A2S5JFD8</accession>
<protein>
    <submittedName>
        <fullName evidence="6">Uncharacterized protein involved in cysteine biosynthesis</fullName>
    </submittedName>
</protein>
<evidence type="ECO:0000313" key="6">
    <source>
        <dbReference type="EMBL" id="PPB80207.1"/>
    </source>
</evidence>
<gene>
    <name evidence="6" type="ORF">LV82_02079</name>
</gene>
<feature type="transmembrane region" description="Helical" evidence="5">
    <location>
        <begin position="126"/>
        <end position="146"/>
    </location>
</feature>
<keyword evidence="2 5" id="KW-0812">Transmembrane</keyword>
<dbReference type="OrthoDB" id="5421146at2"/>
<dbReference type="AlphaFoldDB" id="A0A2S5JFD8"/>
<feature type="transmembrane region" description="Helical" evidence="5">
    <location>
        <begin position="152"/>
        <end position="171"/>
    </location>
</feature>
<keyword evidence="3 5" id="KW-1133">Transmembrane helix</keyword>
<evidence type="ECO:0000256" key="1">
    <source>
        <dbReference type="ARBA" id="ARBA00004141"/>
    </source>
</evidence>
<reference evidence="6 7" key="1">
    <citation type="submission" date="2018-01" db="EMBL/GenBank/DDBJ databases">
        <title>Genomic Encyclopedia of Archaeal and Bacterial Type Strains, Phase II (KMG-II): from individual species to whole genera.</title>
        <authorList>
            <person name="Goeker M."/>
        </authorList>
    </citation>
    <scope>NUCLEOTIDE SEQUENCE [LARGE SCALE GENOMIC DNA]</scope>
    <source>
        <strain evidence="6 7">DSM 12048</strain>
    </source>
</reference>
<feature type="transmembrane region" description="Helical" evidence="5">
    <location>
        <begin position="60"/>
        <end position="84"/>
    </location>
</feature>
<evidence type="ECO:0000256" key="4">
    <source>
        <dbReference type="ARBA" id="ARBA00023136"/>
    </source>
</evidence>
<organism evidence="6 7">
    <name type="scientific">Albidovulum inexpectatum</name>
    <dbReference type="NCBI Taxonomy" id="196587"/>
    <lineage>
        <taxon>Bacteria</taxon>
        <taxon>Pseudomonadati</taxon>
        <taxon>Pseudomonadota</taxon>
        <taxon>Alphaproteobacteria</taxon>
        <taxon>Rhodobacterales</taxon>
        <taxon>Paracoccaceae</taxon>
        <taxon>Albidovulum</taxon>
    </lineage>
</organism>
<dbReference type="InterPro" id="IPR059112">
    <property type="entry name" value="CysZ/EI24"/>
</dbReference>
<dbReference type="EMBL" id="PRDS01000006">
    <property type="protein sequence ID" value="PPB80207.1"/>
    <property type="molecule type" value="Genomic_DNA"/>
</dbReference>
<dbReference type="Proteomes" id="UP000239736">
    <property type="component" value="Unassembled WGS sequence"/>
</dbReference>
<dbReference type="Pfam" id="PF07264">
    <property type="entry name" value="EI24"/>
    <property type="match status" value="1"/>
</dbReference>
<evidence type="ECO:0000313" key="7">
    <source>
        <dbReference type="Proteomes" id="UP000239736"/>
    </source>
</evidence>
<proteinExistence type="predicted"/>
<comment type="caution">
    <text evidence="6">The sequence shown here is derived from an EMBL/GenBank/DDBJ whole genome shotgun (WGS) entry which is preliminary data.</text>
</comment>